<name>A0ABW9RUS4_9BACT</name>
<keyword evidence="2" id="KW-1185">Reference proteome</keyword>
<accession>A0ABW9RUS4</accession>
<dbReference type="Proteomes" id="UP000798808">
    <property type="component" value="Unassembled WGS sequence"/>
</dbReference>
<comment type="caution">
    <text evidence="1">The sequence shown here is derived from an EMBL/GenBank/DDBJ whole genome shotgun (WGS) entry which is preliminary data.</text>
</comment>
<dbReference type="InterPro" id="IPR026444">
    <property type="entry name" value="Secre_tail"/>
</dbReference>
<evidence type="ECO:0000313" key="1">
    <source>
        <dbReference type="EMBL" id="MTI26988.1"/>
    </source>
</evidence>
<dbReference type="NCBIfam" id="TIGR04183">
    <property type="entry name" value="Por_Secre_tail"/>
    <property type="match status" value="1"/>
</dbReference>
<sequence length="385" mass="41068">MVLNNNLATNYAIYNNGDTIPAGIYTHEDYDFISGTGKLYVLRPKSATYIFTYYTDGGNHGWDYAKNWDQKAVPGSTSTAIIRSGEVHVNGSISAKTYAEPGGTVKITGASTIDNLTLQGGILSVFTGGKGYSLTSDIVVEQNSQIMVGAYASSVLTLGGTISGTGNLTKTKGGTLLLSKNCDLSKYSGNWTIAEGTVKTEVSRVGTRNVYLDGGTLEVGSSFLGISRLIINSGGVVLNNTLATNYTTYKGNVIPAGKYTKDDYPFITGAGTLIVNYPQAQATSRTSTESSKDTAIGDNSDVVNNDAVAVDVSDATLEDLPLKIFPNPVKSSLKIEGKFTGDWTLYDLQNRKVMSGNEHLVQMDGMKQGVYILKIEGKAIRIIKD</sequence>
<reference evidence="1 2" key="1">
    <citation type="submission" date="2019-02" db="EMBL/GenBank/DDBJ databases">
        <authorList>
            <person name="Goldberg S.R."/>
            <person name="Haltli B.A."/>
            <person name="Correa H."/>
            <person name="Russell K.G."/>
        </authorList>
    </citation>
    <scope>NUCLEOTIDE SEQUENCE [LARGE SCALE GENOMIC DNA]</scope>
    <source>
        <strain evidence="1 2">JCM 16186</strain>
    </source>
</reference>
<proteinExistence type="predicted"/>
<protein>
    <submittedName>
        <fullName evidence="1">T9SS type A sorting domain-containing protein</fullName>
    </submittedName>
</protein>
<evidence type="ECO:0000313" key="2">
    <source>
        <dbReference type="Proteomes" id="UP000798808"/>
    </source>
</evidence>
<organism evidence="1 2">
    <name type="scientific">Fulvivirga kasyanovii</name>
    <dbReference type="NCBI Taxonomy" id="396812"/>
    <lineage>
        <taxon>Bacteria</taxon>
        <taxon>Pseudomonadati</taxon>
        <taxon>Bacteroidota</taxon>
        <taxon>Cytophagia</taxon>
        <taxon>Cytophagales</taxon>
        <taxon>Fulvivirgaceae</taxon>
        <taxon>Fulvivirga</taxon>
    </lineage>
</organism>
<dbReference type="EMBL" id="SMLW01000607">
    <property type="protein sequence ID" value="MTI26988.1"/>
    <property type="molecule type" value="Genomic_DNA"/>
</dbReference>
<gene>
    <name evidence="1" type="ORF">E1163_18670</name>
</gene>